<keyword evidence="3" id="KW-1185">Reference proteome</keyword>
<gene>
    <name evidence="2" type="ORF">JF544_06105</name>
</gene>
<evidence type="ECO:0000313" key="2">
    <source>
        <dbReference type="EMBL" id="MBN8234812.1"/>
    </source>
</evidence>
<feature type="compositionally biased region" description="Polar residues" evidence="1">
    <location>
        <begin position="77"/>
        <end position="90"/>
    </location>
</feature>
<dbReference type="Proteomes" id="UP000663970">
    <property type="component" value="Unassembled WGS sequence"/>
</dbReference>
<proteinExistence type="predicted"/>
<accession>A0ABS3DU07</accession>
<feature type="region of interest" description="Disordered" evidence="1">
    <location>
        <begin position="66"/>
        <end position="90"/>
    </location>
</feature>
<dbReference type="EMBL" id="JAEKJY010000001">
    <property type="protein sequence ID" value="MBN8234812.1"/>
    <property type="molecule type" value="Genomic_DNA"/>
</dbReference>
<comment type="caution">
    <text evidence="2">The sequence shown here is derived from an EMBL/GenBank/DDBJ whole genome shotgun (WGS) entry which is preliminary data.</text>
</comment>
<evidence type="ECO:0000313" key="3">
    <source>
        <dbReference type="Proteomes" id="UP000663970"/>
    </source>
</evidence>
<sequence>MDLLNQRLQEVKKSPIHSEHIKGAHAGNVIRIETFNQNGEKEKLIYKEFAKGRNNEIDMYKKLGDQSRREPGRRIYHTTSGELSNDYRNL</sequence>
<evidence type="ECO:0000256" key="1">
    <source>
        <dbReference type="SAM" id="MobiDB-lite"/>
    </source>
</evidence>
<protein>
    <submittedName>
        <fullName evidence="2">Uncharacterized protein</fullName>
    </submittedName>
</protein>
<reference evidence="2 3" key="1">
    <citation type="submission" date="2020-12" db="EMBL/GenBank/DDBJ databases">
        <title>Oil enriched cultivation method for isolating marine PHA-producing bacteria.</title>
        <authorList>
            <person name="Zheng W."/>
            <person name="Yu S."/>
            <person name="Huang Y."/>
        </authorList>
    </citation>
    <scope>NUCLEOTIDE SEQUENCE [LARGE SCALE GENOMIC DNA]</scope>
    <source>
        <strain evidence="2 3">SY-2-6</strain>
    </source>
</reference>
<name>A0ABS3DU07_9BACI</name>
<organism evidence="2 3">
    <name type="scientific">Halobacillus kuroshimensis</name>
    <dbReference type="NCBI Taxonomy" id="302481"/>
    <lineage>
        <taxon>Bacteria</taxon>
        <taxon>Bacillati</taxon>
        <taxon>Bacillota</taxon>
        <taxon>Bacilli</taxon>
        <taxon>Bacillales</taxon>
        <taxon>Bacillaceae</taxon>
        <taxon>Halobacillus</taxon>
    </lineage>
</organism>
<dbReference type="RefSeq" id="WP_206932903.1">
    <property type="nucleotide sequence ID" value="NZ_JAEKJY010000001.1"/>
</dbReference>